<feature type="compositionally biased region" description="Low complexity" evidence="1">
    <location>
        <begin position="19"/>
        <end position="111"/>
    </location>
</feature>
<reference evidence="2 3" key="1">
    <citation type="submission" date="2024-10" db="EMBL/GenBank/DDBJ databases">
        <title>Updated reference genomes for cyclostephanoid diatoms.</title>
        <authorList>
            <person name="Roberts W.R."/>
            <person name="Alverson A.J."/>
        </authorList>
    </citation>
    <scope>NUCLEOTIDE SEQUENCE [LARGE SCALE GENOMIC DNA]</scope>
    <source>
        <strain evidence="2 3">AJA276-08</strain>
    </source>
</reference>
<sequence length="497" mass="53201">MKAGDDVARVIASRRLQGTSKPTTRSPTTRSPTNKPTTRSPTSKPTTRSPTNIPTSNPSTSKPTSSKPTTLAPTSEPTTLAPTSKPTTLKPTSTPTTLKPTSTPTTLTPSVKPTATVLRCPQKHCANDVVTTFPVVNSTAICPGLAATTLATFVYNGVVLIELTGPSDPVNAADMVITAPHGGSQEPTSIPDRQTTGPFCPEGCKVDKDSNTLEISRLLQSKFIANYCKVPYLVINHLHRKKLDANREVLEAAQNNTLAMDAWFMFHNFTNVAQSALKSRFGTVDVTNAITNATIKGVNALLFDMHGYAGLDWVPTNGSPLIQWGYRLSASTLNDSCPIDASSSGTLGSLTHARWMPGHSYECLVRGPGSLASRVTALVDAAGGLTTNALCGHGTPSYEFESPWALSNDPNYCADMNSTSPTNCFYYSGGYDLEVHERMNWQNSPLSGDHFNAVQAELPRCIRFGGDAVMEAFANVLSVAVMSFLRDLYGNTYSTIV</sequence>
<gene>
    <name evidence="2" type="ORF">ACHAW5_006094</name>
</gene>
<proteinExistence type="predicted"/>
<evidence type="ECO:0000313" key="3">
    <source>
        <dbReference type="Proteomes" id="UP001530315"/>
    </source>
</evidence>
<evidence type="ECO:0000256" key="1">
    <source>
        <dbReference type="SAM" id="MobiDB-lite"/>
    </source>
</evidence>
<dbReference type="Proteomes" id="UP001530315">
    <property type="component" value="Unassembled WGS sequence"/>
</dbReference>
<dbReference type="Gene3D" id="3.40.630.40">
    <property type="entry name" value="Zn-dependent exopeptidases"/>
    <property type="match status" value="1"/>
</dbReference>
<evidence type="ECO:0000313" key="2">
    <source>
        <dbReference type="EMBL" id="KAL3765309.1"/>
    </source>
</evidence>
<accession>A0ABD3MN26</accession>
<protein>
    <submittedName>
        <fullName evidence="2">Uncharacterized protein</fullName>
    </submittedName>
</protein>
<name>A0ABD3MN26_9STRA</name>
<keyword evidence="3" id="KW-1185">Reference proteome</keyword>
<dbReference type="EMBL" id="JALLAZ020001753">
    <property type="protein sequence ID" value="KAL3765309.1"/>
    <property type="molecule type" value="Genomic_DNA"/>
</dbReference>
<dbReference type="AlphaFoldDB" id="A0ABD3MN26"/>
<dbReference type="PRINTS" id="PR01217">
    <property type="entry name" value="PRICHEXTENSN"/>
</dbReference>
<feature type="region of interest" description="Disordered" evidence="1">
    <location>
        <begin position="1"/>
        <end position="111"/>
    </location>
</feature>
<organism evidence="2 3">
    <name type="scientific">Stephanodiscus triporus</name>
    <dbReference type="NCBI Taxonomy" id="2934178"/>
    <lineage>
        <taxon>Eukaryota</taxon>
        <taxon>Sar</taxon>
        <taxon>Stramenopiles</taxon>
        <taxon>Ochrophyta</taxon>
        <taxon>Bacillariophyta</taxon>
        <taxon>Coscinodiscophyceae</taxon>
        <taxon>Thalassiosirophycidae</taxon>
        <taxon>Stephanodiscales</taxon>
        <taxon>Stephanodiscaceae</taxon>
        <taxon>Stephanodiscus</taxon>
    </lineage>
</organism>
<comment type="caution">
    <text evidence="2">The sequence shown here is derived from an EMBL/GenBank/DDBJ whole genome shotgun (WGS) entry which is preliminary data.</text>
</comment>